<gene>
    <name evidence="16" type="primary">bglF</name>
    <name evidence="16" type="ORF">FJU30_08420</name>
</gene>
<evidence type="ECO:0000259" key="14">
    <source>
        <dbReference type="PROSITE" id="PS51098"/>
    </source>
</evidence>
<accession>A0A5J5G3F2</accession>
<protein>
    <submittedName>
        <fullName evidence="16">PTS beta-glucoside transporter subunit IIABC</fullName>
    </submittedName>
</protein>
<dbReference type="InterPro" id="IPR001127">
    <property type="entry name" value="PTS_EIIA_1_perm"/>
</dbReference>
<evidence type="ECO:0000256" key="3">
    <source>
        <dbReference type="ARBA" id="ARBA00022475"/>
    </source>
</evidence>
<comment type="subcellular location">
    <subcellularLocation>
        <location evidence="1">Cell membrane</location>
        <topology evidence="1">Multi-pass membrane protein</topology>
    </subcellularLocation>
</comment>
<keyword evidence="17" id="KW-1185">Reference proteome</keyword>
<evidence type="ECO:0000259" key="15">
    <source>
        <dbReference type="PROSITE" id="PS51103"/>
    </source>
</evidence>
<evidence type="ECO:0000256" key="11">
    <source>
        <dbReference type="PROSITE-ProRule" id="PRU00421"/>
    </source>
</evidence>
<keyword evidence="6" id="KW-0598">Phosphotransferase system</keyword>
<dbReference type="EMBL" id="VYKJ01000003">
    <property type="protein sequence ID" value="KAA9001252.1"/>
    <property type="molecule type" value="Genomic_DNA"/>
</dbReference>
<dbReference type="Pfam" id="PF00358">
    <property type="entry name" value="PTS_EIIA_1"/>
    <property type="match status" value="1"/>
</dbReference>
<dbReference type="Pfam" id="PF00367">
    <property type="entry name" value="PTS_EIIB"/>
    <property type="match status" value="1"/>
</dbReference>
<dbReference type="Gene3D" id="2.70.70.10">
    <property type="entry name" value="Glucose Permease (Domain IIA)"/>
    <property type="match status" value="1"/>
</dbReference>
<keyword evidence="4" id="KW-0762">Sugar transport</keyword>
<dbReference type="InterPro" id="IPR036878">
    <property type="entry name" value="Glu_permease_IIB"/>
</dbReference>
<dbReference type="GO" id="GO:0015771">
    <property type="term" value="P:trehalose transport"/>
    <property type="evidence" value="ECO:0007669"/>
    <property type="project" value="TreeGrafter"/>
</dbReference>
<dbReference type="GO" id="GO:0090589">
    <property type="term" value="F:protein-phosphocysteine-trehalose phosphotransferase system transporter activity"/>
    <property type="evidence" value="ECO:0007669"/>
    <property type="project" value="TreeGrafter"/>
</dbReference>
<feature type="transmembrane region" description="Helical" evidence="12">
    <location>
        <begin position="327"/>
        <end position="347"/>
    </location>
</feature>
<feature type="domain" description="PTS EIIC type-1" evidence="15">
    <location>
        <begin position="104"/>
        <end position="465"/>
    </location>
</feature>
<dbReference type="Pfam" id="PF02378">
    <property type="entry name" value="PTS_EIIC"/>
    <property type="match status" value="1"/>
</dbReference>
<evidence type="ECO:0000256" key="8">
    <source>
        <dbReference type="ARBA" id="ARBA00022777"/>
    </source>
</evidence>
<dbReference type="PANTHER" id="PTHR30175">
    <property type="entry name" value="PHOSPHOTRANSFERASE SYSTEM TRANSPORT PROTEIN"/>
    <property type="match status" value="1"/>
</dbReference>
<dbReference type="GO" id="GO:0008982">
    <property type="term" value="F:protein-N(PI)-phosphohistidine-sugar phosphotransferase activity"/>
    <property type="evidence" value="ECO:0007669"/>
    <property type="project" value="InterPro"/>
</dbReference>
<organism evidence="16 17">
    <name type="scientific">Affinibrenneria salicis</name>
    <dbReference type="NCBI Taxonomy" id="2590031"/>
    <lineage>
        <taxon>Bacteria</taxon>
        <taxon>Pseudomonadati</taxon>
        <taxon>Pseudomonadota</taxon>
        <taxon>Gammaproteobacteria</taxon>
        <taxon>Enterobacterales</taxon>
        <taxon>Pectobacteriaceae</taxon>
        <taxon>Affinibrenneria</taxon>
    </lineage>
</organism>
<feature type="domain" description="PTS EIIB type-1" evidence="14">
    <location>
        <begin position="4"/>
        <end position="86"/>
    </location>
</feature>
<dbReference type="SUPFAM" id="SSF51261">
    <property type="entry name" value="Duplicated hybrid motif"/>
    <property type="match status" value="1"/>
</dbReference>
<feature type="transmembrane region" description="Helical" evidence="12">
    <location>
        <begin position="385"/>
        <end position="410"/>
    </location>
</feature>
<dbReference type="NCBIfam" id="TIGR01995">
    <property type="entry name" value="PTS-II-ABC-beta"/>
    <property type="match status" value="1"/>
</dbReference>
<dbReference type="InterPro" id="IPR001996">
    <property type="entry name" value="PTS_IIB_1"/>
</dbReference>
<dbReference type="PROSITE" id="PS51098">
    <property type="entry name" value="PTS_EIIB_TYPE_1"/>
    <property type="match status" value="1"/>
</dbReference>
<feature type="transmembrane region" description="Helical" evidence="12">
    <location>
        <begin position="145"/>
        <end position="165"/>
    </location>
</feature>
<dbReference type="PROSITE" id="PS51103">
    <property type="entry name" value="PTS_EIIC_TYPE_1"/>
    <property type="match status" value="1"/>
</dbReference>
<keyword evidence="2" id="KW-0813">Transport</keyword>
<name>A0A5J5G3F2_9GAMM</name>
<keyword evidence="7 12" id="KW-0812">Transmembrane</keyword>
<feature type="transmembrane region" description="Helical" evidence="12">
    <location>
        <begin position="247"/>
        <end position="272"/>
    </location>
</feature>
<dbReference type="FunFam" id="3.30.1360.60:FF:000001">
    <property type="entry name" value="PTS system glucose-specific IIBC component PtsG"/>
    <property type="match status" value="1"/>
</dbReference>
<feature type="transmembrane region" description="Helical" evidence="12">
    <location>
        <begin position="284"/>
        <end position="307"/>
    </location>
</feature>
<dbReference type="Proteomes" id="UP000335415">
    <property type="component" value="Unassembled WGS sequence"/>
</dbReference>
<dbReference type="NCBIfam" id="TIGR00830">
    <property type="entry name" value="PTBA"/>
    <property type="match status" value="1"/>
</dbReference>
<sequence length="625" mass="68074">MKYETLACEILERLGGEENIISISHCATRLRFRLKDYKKADIDGLKNNTGIIMVMEFAGQLQIVIGNHVNHVYRTILMLTHLDERCEEREQAVGYKNIAGKFFDIIAGIFTPLIGVLAATGILKGCLALALHFNWLQEESGTWRILFAASDALFYFFPIILGYTAGKKFNGNPFVTMIIGGALVHPSMVEAFNAMQTEDYQPLTFLGIPVMLINYSSSVIPVIFASWVSCRLEKPLNAILHAHIRNFFTPLLCLSITVSLTFLLIGPIATWLSQLLANGYQMVYGFNAVLAGALMGSLWQVFVVFGLHWGFVPLIVNNFSVLGYDTLFPLLLPAVMGQAGATLGIMLRTRDSKQKGIAGSALSASLFGITEPAIYGITLPLRRPFIFGCIGGALGAAVTGYFNTAVYSIGVASLFTFTQMIPPTGIDITVWASVCGTGLAFIFAAVVSWGFGIKNDRLQGIHTLMTQANASREYIIFAPLAGKRCPLENIRDRTFSSGVIGKGVAIIPEDGRIVSPIDGCVAVLFKTGHAVCLKTQEGTDVLIHIGIDTAQLNGRYFTPRVKNGARVKKGDVLIEFDLPAIIAAGYDTTTPVIITNSSDYRDVLSTQNDDIQIQAPLLTVLCNQE</sequence>
<dbReference type="PROSITE" id="PS51093">
    <property type="entry name" value="PTS_EIIA_TYPE_1"/>
    <property type="match status" value="1"/>
</dbReference>
<proteinExistence type="predicted"/>
<dbReference type="InterPro" id="IPR003352">
    <property type="entry name" value="PTS_EIIC"/>
</dbReference>
<feature type="transmembrane region" description="Helical" evidence="12">
    <location>
        <begin position="105"/>
        <end position="133"/>
    </location>
</feature>
<dbReference type="InterPro" id="IPR011055">
    <property type="entry name" value="Dup_hybrid_motif"/>
</dbReference>
<feature type="transmembrane region" description="Helical" evidence="12">
    <location>
        <begin position="171"/>
        <end position="192"/>
    </location>
</feature>
<dbReference type="AlphaFoldDB" id="A0A5J5G3F2"/>
<dbReference type="NCBIfam" id="NF007335">
    <property type="entry name" value="PRK09824.1"/>
    <property type="match status" value="1"/>
</dbReference>
<dbReference type="SUPFAM" id="SSF55604">
    <property type="entry name" value="Glucose permease domain IIB"/>
    <property type="match status" value="1"/>
</dbReference>
<evidence type="ECO:0000256" key="4">
    <source>
        <dbReference type="ARBA" id="ARBA00022597"/>
    </source>
</evidence>
<evidence type="ECO:0000256" key="2">
    <source>
        <dbReference type="ARBA" id="ARBA00022448"/>
    </source>
</evidence>
<dbReference type="Gene3D" id="3.30.1360.60">
    <property type="entry name" value="Glucose permease domain IIB"/>
    <property type="match status" value="1"/>
</dbReference>
<dbReference type="FunFam" id="2.70.70.10:FF:000001">
    <property type="entry name" value="PTS system glucose-specific IIA component"/>
    <property type="match status" value="1"/>
</dbReference>
<evidence type="ECO:0000256" key="5">
    <source>
        <dbReference type="ARBA" id="ARBA00022679"/>
    </source>
</evidence>
<comment type="caution">
    <text evidence="16">The sequence shown here is derived from an EMBL/GenBank/DDBJ whole genome shotgun (WGS) entry which is preliminary data.</text>
</comment>
<dbReference type="PROSITE" id="PS00371">
    <property type="entry name" value="PTS_EIIA_TYPE_1_HIS"/>
    <property type="match status" value="1"/>
</dbReference>
<feature type="domain" description="PTS EIIA type-1" evidence="13">
    <location>
        <begin position="492"/>
        <end position="596"/>
    </location>
</feature>
<dbReference type="GO" id="GO:0016301">
    <property type="term" value="F:kinase activity"/>
    <property type="evidence" value="ECO:0007669"/>
    <property type="project" value="UniProtKB-KW"/>
</dbReference>
<evidence type="ECO:0000256" key="9">
    <source>
        <dbReference type="ARBA" id="ARBA00022989"/>
    </source>
</evidence>
<evidence type="ECO:0000259" key="13">
    <source>
        <dbReference type="PROSITE" id="PS51093"/>
    </source>
</evidence>
<dbReference type="InterPro" id="IPR050558">
    <property type="entry name" value="PTS_Sugar-Specific_Components"/>
</dbReference>
<dbReference type="InterPro" id="IPR013013">
    <property type="entry name" value="PTS_EIIC_1"/>
</dbReference>
<dbReference type="RefSeq" id="WP_150434522.1">
    <property type="nucleotide sequence ID" value="NZ_VYKJ01000003.1"/>
</dbReference>
<dbReference type="GO" id="GO:0009401">
    <property type="term" value="P:phosphoenolpyruvate-dependent sugar phosphotransferase system"/>
    <property type="evidence" value="ECO:0007669"/>
    <property type="project" value="UniProtKB-KW"/>
</dbReference>
<evidence type="ECO:0000313" key="16">
    <source>
        <dbReference type="EMBL" id="KAA9001252.1"/>
    </source>
</evidence>
<dbReference type="InterPro" id="IPR018113">
    <property type="entry name" value="PTrfase_EIIB_Cys"/>
</dbReference>
<dbReference type="PROSITE" id="PS01035">
    <property type="entry name" value="PTS_EIIB_TYPE_1_CYS"/>
    <property type="match status" value="1"/>
</dbReference>
<feature type="transmembrane region" description="Helical" evidence="12">
    <location>
        <begin position="430"/>
        <end position="451"/>
    </location>
</feature>
<keyword evidence="5" id="KW-0808">Transferase</keyword>
<dbReference type="CDD" id="cd00212">
    <property type="entry name" value="PTS_IIB_glc"/>
    <property type="match status" value="1"/>
</dbReference>
<evidence type="ECO:0000256" key="12">
    <source>
        <dbReference type="SAM" id="Phobius"/>
    </source>
</evidence>
<keyword evidence="10 12" id="KW-0472">Membrane</keyword>
<dbReference type="InterPro" id="IPR011297">
    <property type="entry name" value="PTS_IIABC_b_glu"/>
</dbReference>
<evidence type="ECO:0000313" key="17">
    <source>
        <dbReference type="Proteomes" id="UP000335415"/>
    </source>
</evidence>
<dbReference type="GO" id="GO:0005886">
    <property type="term" value="C:plasma membrane"/>
    <property type="evidence" value="ECO:0007669"/>
    <property type="project" value="UniProtKB-SubCell"/>
</dbReference>
<keyword evidence="8" id="KW-0418">Kinase</keyword>
<dbReference type="PANTHER" id="PTHR30175:SF1">
    <property type="entry name" value="PTS SYSTEM ARBUTIN-, CELLOBIOSE-, AND SALICIN-SPECIFIC EIIBC COMPONENT-RELATED"/>
    <property type="match status" value="1"/>
</dbReference>
<evidence type="ECO:0000256" key="10">
    <source>
        <dbReference type="ARBA" id="ARBA00023136"/>
    </source>
</evidence>
<feature type="active site" description="Phosphocysteine intermediate; for EIIB activity" evidence="11">
    <location>
        <position position="26"/>
    </location>
</feature>
<evidence type="ECO:0000256" key="1">
    <source>
        <dbReference type="ARBA" id="ARBA00004651"/>
    </source>
</evidence>
<evidence type="ECO:0000256" key="7">
    <source>
        <dbReference type="ARBA" id="ARBA00022692"/>
    </source>
</evidence>
<keyword evidence="9 12" id="KW-1133">Transmembrane helix</keyword>
<evidence type="ECO:0000256" key="6">
    <source>
        <dbReference type="ARBA" id="ARBA00022683"/>
    </source>
</evidence>
<reference evidence="16 17" key="1">
    <citation type="submission" date="2019-09" db="EMBL/GenBank/DDBJ databases">
        <authorList>
            <person name="Li Y."/>
        </authorList>
    </citation>
    <scope>NUCLEOTIDE SEQUENCE [LARGE SCALE GENOMIC DNA]</scope>
    <source>
        <strain evidence="16 17">L3-3HA</strain>
    </source>
</reference>
<feature type="transmembrane region" description="Helical" evidence="12">
    <location>
        <begin position="204"/>
        <end position="227"/>
    </location>
</feature>
<dbReference type="OrthoDB" id="92465at2"/>
<keyword evidence="3" id="KW-1003">Cell membrane</keyword>